<reference evidence="1" key="1">
    <citation type="submission" date="2022-10" db="EMBL/GenBank/DDBJ databases">
        <title>Chryseobacterium babae sp. nov. isolated from the gut of the beetle Oryctes rhinoceros, and Chryseobacterium kimseyorum sp. nov., isolated from a stick insect rearing cage.</title>
        <authorList>
            <person name="Shelomi M."/>
            <person name="Han C.-J."/>
            <person name="Chen W.-M."/>
            <person name="Chen H.-K."/>
            <person name="Liaw S.-J."/>
            <person name="Muhle E."/>
            <person name="Clermont D."/>
        </authorList>
    </citation>
    <scope>NUCLEOTIDE SEQUENCE</scope>
    <source>
        <strain evidence="1">09-1422</strain>
    </source>
</reference>
<sequence>MKYKIDVQHLLPLNSHGSESDAAASLSCQSETEASDRFKKLSEKLLQINNWNRYAKKNPTDFYLYNKEGEKSARAQVNDLVKIKMPAPENKLGNGFDWVNVHKIEPVDQAQMKAFILQMKPHSCPESGKGDVAHFFKGDATNNFILAKQDNTIQFSIHGRNEIPNTKKVGFINSCRNFFVANGGIFGGSKVQWQEFADEFIKQ</sequence>
<evidence type="ECO:0000313" key="2">
    <source>
        <dbReference type="Proteomes" id="UP001163731"/>
    </source>
</evidence>
<keyword evidence="2" id="KW-1185">Reference proteome</keyword>
<gene>
    <name evidence="1" type="ORF">OMO38_06460</name>
</gene>
<evidence type="ECO:0000313" key="1">
    <source>
        <dbReference type="EMBL" id="MCW3168163.1"/>
    </source>
</evidence>
<comment type="caution">
    <text evidence="1">The sequence shown here is derived from an EMBL/GenBank/DDBJ whole genome shotgun (WGS) entry which is preliminary data.</text>
</comment>
<dbReference type="RefSeq" id="WP_264749388.1">
    <property type="nucleotide sequence ID" value="NZ_JAPDHW010000003.1"/>
</dbReference>
<protein>
    <recommendedName>
        <fullName evidence="3">Restriction endonuclease</fullName>
    </recommendedName>
</protein>
<accession>A0ABT3HWJ7</accession>
<name>A0ABT3HWJ7_9FLAO</name>
<dbReference type="EMBL" id="JAPDHW010000003">
    <property type="protein sequence ID" value="MCW3168163.1"/>
    <property type="molecule type" value="Genomic_DNA"/>
</dbReference>
<organism evidence="1 2">
    <name type="scientific">Chryseobacterium kimseyorum</name>
    <dbReference type="NCBI Taxonomy" id="2984028"/>
    <lineage>
        <taxon>Bacteria</taxon>
        <taxon>Pseudomonadati</taxon>
        <taxon>Bacteroidota</taxon>
        <taxon>Flavobacteriia</taxon>
        <taxon>Flavobacteriales</taxon>
        <taxon>Weeksellaceae</taxon>
        <taxon>Chryseobacterium group</taxon>
        <taxon>Chryseobacterium</taxon>
    </lineage>
</organism>
<proteinExistence type="predicted"/>
<evidence type="ECO:0008006" key="3">
    <source>
        <dbReference type="Google" id="ProtNLM"/>
    </source>
</evidence>
<dbReference type="Proteomes" id="UP001163731">
    <property type="component" value="Unassembled WGS sequence"/>
</dbReference>